<comment type="caution">
    <text evidence="10">The sequence shown here is derived from an EMBL/GenBank/DDBJ whole genome shotgun (WGS) entry which is preliminary data.</text>
</comment>
<evidence type="ECO:0000259" key="9">
    <source>
        <dbReference type="Pfam" id="PF16875"/>
    </source>
</evidence>
<dbReference type="PIRSF" id="PIRSF005536">
    <property type="entry name" value="Agal"/>
    <property type="match status" value="1"/>
</dbReference>
<dbReference type="Pfam" id="PF16875">
    <property type="entry name" value="Glyco_hydro_36N"/>
    <property type="match status" value="1"/>
</dbReference>
<feature type="binding site" evidence="7">
    <location>
        <position position="526"/>
    </location>
    <ligand>
        <name>substrate</name>
    </ligand>
</feature>
<dbReference type="Pfam" id="PF16874">
    <property type="entry name" value="Glyco_hydro_36C"/>
    <property type="match status" value="1"/>
</dbReference>
<evidence type="ECO:0000256" key="6">
    <source>
        <dbReference type="PIRSR" id="PIRSR005536-1"/>
    </source>
</evidence>
<sequence length="732" mass="83206">MGIQYFEKERLFKLDTPGSSYSIGIIGEENFVAHIYYGRKIKSHQLTYLMGLGEPASVPDENSFDRVTFMGSYPKEYPSHGLGDYKEDAIGIRTKSGHTALKLCYKEHKIYKGKPKLLNLPATFGTKEDCSTLELICEDKLLKIKVILMYNTFENIDVITRSVKIINESETKLYLTKVMSASLDMDNKNFDIITLHGDWARECRINRYPLTMGTHNVNSVCGKTGQQSQPFMAMAAHTTDQNQGEVYAMHLVYSGNFLTQTALEPSGALRFVIGIHPQDFCWKLEENQFFQSPEAVLVYSTKGIGGMTRSLHDLYRKHLIRGAYSNKKRPILINNWEATYFDFNTEKLLAIAREASKLGIEMLVMDDGWFGKRNDDSSSLGDWFVNEDKLPGGLSFLVSEVNKLGMKFGIWMEPEMVSPNSDLYRAHPDWAIAIPGRKAGLRRNQYVLDLSRQEIVDAIYEMISTVLHSANIEYIKWDMNRSLCDLGTLGLPPDRQGELMHRYVLGVYQLQERMTAQFPYLLLENCSSGGGRFDPGMLYYGPQIWTSDDSDAIERLAIQEGTAMLYPLSALGAHISDCPNHITGRSTSFHTRGMVALAGTFGYELDVTKIPKEDKELIPQQINKYHLYNDLVRDGDYYRIASYTDNHTYDCYMVVSKDKKEALVTFIHVVLHPGELIHTICFKGLNPDAEYEIDGENRTYTGEELMYGGYQFNTPWASGDFTGHLIHLSFKK</sequence>
<dbReference type="PROSITE" id="PS00512">
    <property type="entry name" value="ALPHA_GALACTOSIDASE"/>
    <property type="match status" value="1"/>
</dbReference>
<feature type="binding site" evidence="7">
    <location>
        <position position="199"/>
    </location>
    <ligand>
        <name>substrate</name>
    </ligand>
</feature>
<dbReference type="OrthoDB" id="9758822at2"/>
<feature type="active site" description="Nucleophile" evidence="6">
    <location>
        <position position="478"/>
    </location>
</feature>
<dbReference type="Pfam" id="PF02065">
    <property type="entry name" value="Melibiase"/>
    <property type="match status" value="1"/>
</dbReference>
<feature type="binding site" evidence="7">
    <location>
        <position position="548"/>
    </location>
    <ligand>
        <name>substrate</name>
    </ligand>
</feature>
<dbReference type="InterPro" id="IPR050985">
    <property type="entry name" value="Alpha-glycosidase_related"/>
</dbReference>
<dbReference type="Proteomes" id="UP000216411">
    <property type="component" value="Unassembled WGS sequence"/>
</dbReference>
<comment type="similarity">
    <text evidence="5">Belongs to the glycosyl hydrolase.</text>
</comment>
<dbReference type="EMBL" id="NOKA02000001">
    <property type="protein sequence ID" value="RDY33082.1"/>
    <property type="molecule type" value="Genomic_DNA"/>
</dbReference>
<dbReference type="InterPro" id="IPR002252">
    <property type="entry name" value="Glyco_hydro_36"/>
</dbReference>
<dbReference type="EC" id="3.2.1.22" evidence="2 5"/>
<dbReference type="Gene3D" id="2.60.40.1180">
    <property type="entry name" value="Golgi alpha-mannosidase II"/>
    <property type="match status" value="1"/>
</dbReference>
<dbReference type="InterPro" id="IPR000111">
    <property type="entry name" value="Glyco_hydro_27/36_CS"/>
</dbReference>
<dbReference type="RefSeq" id="WP_094378874.1">
    <property type="nucleotide sequence ID" value="NZ_NOKA02000001.1"/>
</dbReference>
<evidence type="ECO:0000256" key="7">
    <source>
        <dbReference type="PIRSR" id="PIRSR005536-2"/>
    </source>
</evidence>
<keyword evidence="3 5" id="KW-0378">Hydrolase</keyword>
<feature type="binding site" evidence="7">
    <location>
        <position position="443"/>
    </location>
    <ligand>
        <name>substrate</name>
    </ligand>
</feature>
<dbReference type="InterPro" id="IPR013780">
    <property type="entry name" value="Glyco_hydro_b"/>
</dbReference>
<name>A0A371JK23_9FIRM</name>
<organism evidence="10 11">
    <name type="scientific">Lachnotalea glycerini</name>
    <dbReference type="NCBI Taxonomy" id="1763509"/>
    <lineage>
        <taxon>Bacteria</taxon>
        <taxon>Bacillati</taxon>
        <taxon>Bacillota</taxon>
        <taxon>Clostridia</taxon>
        <taxon>Lachnospirales</taxon>
        <taxon>Lachnospiraceae</taxon>
        <taxon>Lachnotalea</taxon>
    </lineage>
</organism>
<feature type="binding site" evidence="7">
    <location>
        <begin position="366"/>
        <end position="367"/>
    </location>
    <ligand>
        <name>substrate</name>
    </ligand>
</feature>
<dbReference type="GO" id="GO:0016052">
    <property type="term" value="P:carbohydrate catabolic process"/>
    <property type="evidence" value="ECO:0007669"/>
    <property type="project" value="InterPro"/>
</dbReference>
<evidence type="ECO:0000256" key="3">
    <source>
        <dbReference type="ARBA" id="ARBA00022801"/>
    </source>
</evidence>
<dbReference type="AlphaFoldDB" id="A0A371JK23"/>
<keyword evidence="4 5" id="KW-0326">Glycosidase</keyword>
<protein>
    <recommendedName>
        <fullName evidence="2 5">Alpha-galactosidase</fullName>
        <ecNumber evidence="2 5">3.2.1.22</ecNumber>
    </recommendedName>
</protein>
<dbReference type="Gene3D" id="2.70.98.60">
    <property type="entry name" value="alpha-galactosidase from lactobacil brevis"/>
    <property type="match status" value="1"/>
</dbReference>
<evidence type="ECO:0000313" key="11">
    <source>
        <dbReference type="Proteomes" id="UP000216411"/>
    </source>
</evidence>
<comment type="catalytic activity">
    <reaction evidence="1 5">
        <text>Hydrolysis of terminal, non-reducing alpha-D-galactose residues in alpha-D-galactosides, including galactose oligosaccharides, galactomannans and galactolipids.</text>
        <dbReference type="EC" id="3.2.1.22"/>
    </reaction>
</comment>
<feature type="domain" description="Glycosyl hydrolase family 36 N-terminal" evidence="9">
    <location>
        <begin position="32"/>
        <end position="285"/>
    </location>
</feature>
<proteinExistence type="inferred from homology"/>
<dbReference type="InterPro" id="IPR017853">
    <property type="entry name" value="GH"/>
</dbReference>
<evidence type="ECO:0000259" key="8">
    <source>
        <dbReference type="Pfam" id="PF16874"/>
    </source>
</evidence>
<dbReference type="Gene3D" id="3.20.20.70">
    <property type="entry name" value="Aldolase class I"/>
    <property type="match status" value="1"/>
</dbReference>
<accession>A0A371JK23</accession>
<reference evidence="10 11" key="1">
    <citation type="journal article" date="2017" name="Genome Announc.">
        <title>Draft Genome Sequence of a Sporulating and Motile Strain of Lachnotalea glycerini Isolated from Water in Quebec City, Canada.</title>
        <authorList>
            <person name="Maheux A.F."/>
            <person name="Boudreau D.K."/>
            <person name="Berube E."/>
            <person name="Boissinot M."/>
            <person name="Raymond F."/>
            <person name="Brodeur S."/>
            <person name="Corbeil J."/>
            <person name="Isabel S."/>
            <person name="Omar R.F."/>
            <person name="Bergeron M.G."/>
        </authorList>
    </citation>
    <scope>NUCLEOTIDE SEQUENCE [LARGE SCALE GENOMIC DNA]</scope>
    <source>
        <strain evidence="10 11">CCRI-19302</strain>
    </source>
</reference>
<evidence type="ECO:0000256" key="4">
    <source>
        <dbReference type="ARBA" id="ARBA00023295"/>
    </source>
</evidence>
<dbReference type="GO" id="GO:0004557">
    <property type="term" value="F:alpha-galactosidase activity"/>
    <property type="evidence" value="ECO:0007669"/>
    <property type="project" value="UniProtKB-UniRule"/>
</dbReference>
<evidence type="ECO:0000256" key="1">
    <source>
        <dbReference type="ARBA" id="ARBA00001255"/>
    </source>
</evidence>
<evidence type="ECO:0000256" key="2">
    <source>
        <dbReference type="ARBA" id="ARBA00012755"/>
    </source>
</evidence>
<dbReference type="InterPro" id="IPR038417">
    <property type="entry name" value="Alpga-gal_N_sf"/>
</dbReference>
<dbReference type="SUPFAM" id="SSF51445">
    <property type="entry name" value="(Trans)glycosidases"/>
    <property type="match status" value="1"/>
</dbReference>
<dbReference type="CDD" id="cd14791">
    <property type="entry name" value="GH36"/>
    <property type="match status" value="1"/>
</dbReference>
<gene>
    <name evidence="10" type="ORF">CG710_000725</name>
</gene>
<dbReference type="InterPro" id="IPR031704">
    <property type="entry name" value="Glyco_hydro_36_N"/>
</dbReference>
<dbReference type="PANTHER" id="PTHR43053">
    <property type="entry name" value="GLYCOSIDASE FAMILY 31"/>
    <property type="match status" value="1"/>
</dbReference>
<dbReference type="PANTHER" id="PTHR43053:SF3">
    <property type="entry name" value="ALPHA-GALACTOSIDASE C-RELATED"/>
    <property type="match status" value="1"/>
</dbReference>
<evidence type="ECO:0000313" key="10">
    <source>
        <dbReference type="EMBL" id="RDY33082.1"/>
    </source>
</evidence>
<dbReference type="FunFam" id="3.20.20.70:FF:000118">
    <property type="entry name" value="Alpha-galactosidase"/>
    <property type="match status" value="1"/>
</dbReference>
<dbReference type="PRINTS" id="PR00743">
    <property type="entry name" value="GLHYDRLASE36"/>
</dbReference>
<keyword evidence="11" id="KW-1185">Reference proteome</keyword>
<feature type="binding site" evidence="7">
    <location>
        <begin position="476"/>
        <end position="480"/>
    </location>
    <ligand>
        <name>substrate</name>
    </ligand>
</feature>
<dbReference type="InterPro" id="IPR031705">
    <property type="entry name" value="Glyco_hydro_36_C"/>
</dbReference>
<evidence type="ECO:0000256" key="5">
    <source>
        <dbReference type="PIRNR" id="PIRNR005536"/>
    </source>
</evidence>
<feature type="domain" description="Glycosyl hydrolase family 36 C-terminal" evidence="8">
    <location>
        <begin position="650"/>
        <end position="728"/>
    </location>
</feature>
<dbReference type="InterPro" id="IPR013785">
    <property type="entry name" value="Aldolase_TIM"/>
</dbReference>
<feature type="active site" description="Proton donor" evidence="6">
    <location>
        <position position="548"/>
    </location>
</feature>